<name>A0A2I0ULC4_LIMLA</name>
<sequence length="130" mass="14538">MGPLLELVQLPLDAILSLRHVNCTIQLSVICNLAEGALDPTLYVIGKDIKQYWSQYRPLRDTTYHQSPSGHSAIDHYPLDATIQPIPLPPNCPFIKLIPLQFREKDVVGDHVKDLTEIQHSPAAMPIPVL</sequence>
<dbReference type="OrthoDB" id="9393482at2759"/>
<gene>
    <name evidence="1" type="ORF">llap_2824</name>
</gene>
<evidence type="ECO:0000313" key="2">
    <source>
        <dbReference type="Proteomes" id="UP000233556"/>
    </source>
</evidence>
<evidence type="ECO:0000313" key="1">
    <source>
        <dbReference type="EMBL" id="PKU46851.1"/>
    </source>
</evidence>
<proteinExistence type="predicted"/>
<dbReference type="EMBL" id="KZ505696">
    <property type="protein sequence ID" value="PKU46851.1"/>
    <property type="molecule type" value="Genomic_DNA"/>
</dbReference>
<reference evidence="2" key="1">
    <citation type="submission" date="2017-11" db="EMBL/GenBank/DDBJ databases">
        <authorList>
            <person name="Lima N.C."/>
            <person name="Parody-Merino A.M."/>
            <person name="Battley P.F."/>
            <person name="Fidler A.E."/>
            <person name="Prosdocimi F."/>
        </authorList>
    </citation>
    <scope>NUCLEOTIDE SEQUENCE [LARGE SCALE GENOMIC DNA]</scope>
</reference>
<protein>
    <submittedName>
        <fullName evidence="1">Uncharacterized protein</fullName>
    </submittedName>
</protein>
<reference evidence="2" key="2">
    <citation type="submission" date="2017-12" db="EMBL/GenBank/DDBJ databases">
        <title>Genome sequence of the Bar-tailed Godwit (Limosa lapponica baueri).</title>
        <authorList>
            <person name="Lima N.C.B."/>
            <person name="Parody-Merino A.M."/>
            <person name="Battley P.F."/>
            <person name="Fidler A.E."/>
            <person name="Prosdocimi F."/>
        </authorList>
    </citation>
    <scope>NUCLEOTIDE SEQUENCE [LARGE SCALE GENOMIC DNA]</scope>
</reference>
<accession>A0A2I0ULC4</accession>
<dbReference type="AlphaFoldDB" id="A0A2I0ULC4"/>
<keyword evidence="2" id="KW-1185">Reference proteome</keyword>
<organism evidence="1 2">
    <name type="scientific">Limosa lapponica baueri</name>
    <dbReference type="NCBI Taxonomy" id="1758121"/>
    <lineage>
        <taxon>Eukaryota</taxon>
        <taxon>Metazoa</taxon>
        <taxon>Chordata</taxon>
        <taxon>Craniata</taxon>
        <taxon>Vertebrata</taxon>
        <taxon>Euteleostomi</taxon>
        <taxon>Archelosauria</taxon>
        <taxon>Archosauria</taxon>
        <taxon>Dinosauria</taxon>
        <taxon>Saurischia</taxon>
        <taxon>Theropoda</taxon>
        <taxon>Coelurosauria</taxon>
        <taxon>Aves</taxon>
        <taxon>Neognathae</taxon>
        <taxon>Neoaves</taxon>
        <taxon>Charadriiformes</taxon>
        <taxon>Scolopacidae</taxon>
        <taxon>Limosa</taxon>
    </lineage>
</organism>
<dbReference type="Proteomes" id="UP000233556">
    <property type="component" value="Unassembled WGS sequence"/>
</dbReference>